<dbReference type="InterPro" id="IPR016032">
    <property type="entry name" value="Sig_transdc_resp-reg_C-effctor"/>
</dbReference>
<dbReference type="GO" id="GO:0006355">
    <property type="term" value="P:regulation of DNA-templated transcription"/>
    <property type="evidence" value="ECO:0007669"/>
    <property type="project" value="InterPro"/>
</dbReference>
<dbReference type="InterPro" id="IPR001867">
    <property type="entry name" value="OmpR/PhoB-type_DNA-bd"/>
</dbReference>
<dbReference type="Gene3D" id="6.10.250.690">
    <property type="match status" value="1"/>
</dbReference>
<accession>A0A135L228</accession>
<dbReference type="GO" id="GO:0000976">
    <property type="term" value="F:transcription cis-regulatory region binding"/>
    <property type="evidence" value="ECO:0007669"/>
    <property type="project" value="TreeGrafter"/>
</dbReference>
<dbReference type="SMART" id="SM00862">
    <property type="entry name" value="Trans_reg_C"/>
    <property type="match status" value="1"/>
</dbReference>
<dbReference type="InterPro" id="IPR001789">
    <property type="entry name" value="Sig_transdc_resp-reg_receiver"/>
</dbReference>
<evidence type="ECO:0000256" key="5">
    <source>
        <dbReference type="ARBA" id="ARBA00023125"/>
    </source>
</evidence>
<proteinExistence type="predicted"/>
<protein>
    <submittedName>
        <fullName evidence="11">Two-component system response regulator</fullName>
    </submittedName>
</protein>
<evidence type="ECO:0000256" key="6">
    <source>
        <dbReference type="ARBA" id="ARBA00023163"/>
    </source>
</evidence>
<evidence type="ECO:0000256" key="2">
    <source>
        <dbReference type="ARBA" id="ARBA00022553"/>
    </source>
</evidence>
<evidence type="ECO:0000259" key="9">
    <source>
        <dbReference type="PROSITE" id="PS50110"/>
    </source>
</evidence>
<dbReference type="PANTHER" id="PTHR48111">
    <property type="entry name" value="REGULATOR OF RPOS"/>
    <property type="match status" value="1"/>
</dbReference>
<dbReference type="Pfam" id="PF00072">
    <property type="entry name" value="Response_reg"/>
    <property type="match status" value="1"/>
</dbReference>
<evidence type="ECO:0000256" key="3">
    <source>
        <dbReference type="ARBA" id="ARBA00023012"/>
    </source>
</evidence>
<feature type="modified residue" description="4-aspartylphosphate" evidence="7">
    <location>
        <position position="57"/>
    </location>
</feature>
<dbReference type="RefSeq" id="WP_068722893.1">
    <property type="nucleotide sequence ID" value="NZ_LSKU01000001.1"/>
</dbReference>
<dbReference type="CDD" id="cd00383">
    <property type="entry name" value="trans_reg_C"/>
    <property type="match status" value="1"/>
</dbReference>
<dbReference type="STRING" id="1413211.U473_02130"/>
<keyword evidence="12" id="KW-1185">Reference proteome</keyword>
<feature type="domain" description="OmpR/PhoB-type" evidence="10">
    <location>
        <begin position="131"/>
        <end position="229"/>
    </location>
</feature>
<keyword evidence="6" id="KW-0804">Transcription</keyword>
<feature type="DNA-binding region" description="OmpR/PhoB-type" evidence="8">
    <location>
        <begin position="131"/>
        <end position="229"/>
    </location>
</feature>
<feature type="domain" description="Response regulatory" evidence="9">
    <location>
        <begin position="8"/>
        <end position="121"/>
    </location>
</feature>
<evidence type="ECO:0000256" key="4">
    <source>
        <dbReference type="ARBA" id="ARBA00023015"/>
    </source>
</evidence>
<comment type="caution">
    <text evidence="11">The sequence shown here is derived from an EMBL/GenBank/DDBJ whole genome shotgun (WGS) entry which is preliminary data.</text>
</comment>
<gene>
    <name evidence="11" type="ORF">U473_02130</name>
</gene>
<dbReference type="SUPFAM" id="SSF52172">
    <property type="entry name" value="CheY-like"/>
    <property type="match status" value="1"/>
</dbReference>
<dbReference type="Pfam" id="PF00486">
    <property type="entry name" value="Trans_reg_C"/>
    <property type="match status" value="1"/>
</dbReference>
<dbReference type="AlphaFoldDB" id="A0A135L228"/>
<dbReference type="Gene3D" id="3.40.50.2300">
    <property type="match status" value="1"/>
</dbReference>
<evidence type="ECO:0000313" key="12">
    <source>
        <dbReference type="Proteomes" id="UP000070352"/>
    </source>
</evidence>
<dbReference type="EMBL" id="LSKU01000001">
    <property type="protein sequence ID" value="KXG42957.1"/>
    <property type="molecule type" value="Genomic_DNA"/>
</dbReference>
<organism evidence="11 12">
    <name type="scientific">Tepidibacillus decaturensis</name>
    <dbReference type="NCBI Taxonomy" id="1413211"/>
    <lineage>
        <taxon>Bacteria</taxon>
        <taxon>Bacillati</taxon>
        <taxon>Bacillota</taxon>
        <taxon>Bacilli</taxon>
        <taxon>Bacillales</taxon>
        <taxon>Bacillaceae</taxon>
        <taxon>Tepidibacillus</taxon>
    </lineage>
</organism>
<evidence type="ECO:0000256" key="7">
    <source>
        <dbReference type="PROSITE-ProRule" id="PRU00169"/>
    </source>
</evidence>
<dbReference type="InterPro" id="IPR036388">
    <property type="entry name" value="WH-like_DNA-bd_sf"/>
</dbReference>
<keyword evidence="2 7" id="KW-0597">Phosphoprotein</keyword>
<dbReference type="OrthoDB" id="9790442at2"/>
<dbReference type="SUPFAM" id="SSF46894">
    <property type="entry name" value="C-terminal effector domain of the bipartite response regulators"/>
    <property type="match status" value="1"/>
</dbReference>
<dbReference type="Gene3D" id="1.10.10.10">
    <property type="entry name" value="Winged helix-like DNA-binding domain superfamily/Winged helix DNA-binding domain"/>
    <property type="match status" value="1"/>
</dbReference>
<evidence type="ECO:0000256" key="8">
    <source>
        <dbReference type="PROSITE-ProRule" id="PRU01091"/>
    </source>
</evidence>
<dbReference type="PANTHER" id="PTHR48111:SF21">
    <property type="entry name" value="DNA-BINDING DUAL MASTER TRANSCRIPTIONAL REGULATOR RPAA"/>
    <property type="match status" value="1"/>
</dbReference>
<dbReference type="SMART" id="SM00448">
    <property type="entry name" value="REC"/>
    <property type="match status" value="1"/>
</dbReference>
<comment type="subcellular location">
    <subcellularLocation>
        <location evidence="1">Cytoplasm</location>
    </subcellularLocation>
</comment>
<evidence type="ECO:0000313" key="11">
    <source>
        <dbReference type="EMBL" id="KXG42957.1"/>
    </source>
</evidence>
<reference evidence="11 12" key="1">
    <citation type="submission" date="2016-02" db="EMBL/GenBank/DDBJ databases">
        <title>Draft Genome for Tepidibacillus decaturensis nov. sp. Strain Z9, an Anaerobic, Moderately Thermophilic and Heterotrophic Bacterium from Deep Subsurface of the Illinois Basin, USA.</title>
        <authorList>
            <person name="Dong Y."/>
            <person name="Chang J.Y."/>
            <person name="Sanford R."/>
            <person name="Fouke B.W."/>
        </authorList>
    </citation>
    <scope>NUCLEOTIDE SEQUENCE [LARGE SCALE GENOMIC DNA]</scope>
    <source>
        <strain evidence="11 12">Z9</strain>
    </source>
</reference>
<dbReference type="InterPro" id="IPR039420">
    <property type="entry name" value="WalR-like"/>
</dbReference>
<keyword evidence="5 8" id="KW-0238">DNA-binding</keyword>
<dbReference type="PROSITE" id="PS51755">
    <property type="entry name" value="OMPR_PHOB"/>
    <property type="match status" value="1"/>
</dbReference>
<evidence type="ECO:0000259" key="10">
    <source>
        <dbReference type="PROSITE" id="PS51755"/>
    </source>
</evidence>
<keyword evidence="3" id="KW-0902">Two-component regulatory system</keyword>
<dbReference type="InterPro" id="IPR011006">
    <property type="entry name" value="CheY-like_superfamily"/>
</dbReference>
<dbReference type="Proteomes" id="UP000070352">
    <property type="component" value="Unassembled WGS sequence"/>
</dbReference>
<evidence type="ECO:0000256" key="1">
    <source>
        <dbReference type="ARBA" id="ARBA00004496"/>
    </source>
</evidence>
<dbReference type="GO" id="GO:0005829">
    <property type="term" value="C:cytosol"/>
    <property type="evidence" value="ECO:0007669"/>
    <property type="project" value="TreeGrafter"/>
</dbReference>
<dbReference type="GO" id="GO:0000156">
    <property type="term" value="F:phosphorelay response regulator activity"/>
    <property type="evidence" value="ECO:0007669"/>
    <property type="project" value="TreeGrafter"/>
</dbReference>
<name>A0A135L228_9BACI</name>
<dbReference type="FunFam" id="1.10.10.10:FF:000018">
    <property type="entry name" value="DNA-binding response regulator ResD"/>
    <property type="match status" value="1"/>
</dbReference>
<dbReference type="FunFam" id="3.40.50.2300:FF:000001">
    <property type="entry name" value="DNA-binding response regulator PhoB"/>
    <property type="match status" value="1"/>
</dbReference>
<sequence length="234" mass="27431">MSKTNKEKILIVDDDYNLCQLIKSYLVQENFEVAIADNGQAALEKFKEFAPHLVLLDIMLPQLDGWNVCKEIRRVSNIPIVMLTARGEQFDKVLGLELGADDYIVKPFDFRELIARIRAVLRRYAPKGVEVKQIVYPNLMIDINEYHVRLNGEHLKLKPKELELLYFLASHPNQVFTRQQLLEEVWGFDFSGSTRTIDVHVDRLRKKVHDDKELWQIKTLWGVGYKFEVKKQYV</sequence>
<dbReference type="PROSITE" id="PS50110">
    <property type="entry name" value="RESPONSE_REGULATORY"/>
    <property type="match status" value="1"/>
</dbReference>
<dbReference type="GO" id="GO:0032993">
    <property type="term" value="C:protein-DNA complex"/>
    <property type="evidence" value="ECO:0007669"/>
    <property type="project" value="TreeGrafter"/>
</dbReference>
<keyword evidence="4" id="KW-0805">Transcription regulation</keyword>